<proteinExistence type="predicted"/>
<keyword evidence="3" id="KW-1185">Reference proteome</keyword>
<dbReference type="Proteomes" id="UP001176961">
    <property type="component" value="Unassembled WGS sequence"/>
</dbReference>
<sequence>MCVGYKGKNKKKDKKSNKQQKPSPVAVPKAPPPLKTPPPVAVSDLKGVNTEKKKRKEEESDNTLTDIPPYMPDMELEDFDYRQQLILDEHLL</sequence>
<comment type="caution">
    <text evidence="2">The sequence shown here is derived from an EMBL/GenBank/DDBJ whole genome shotgun (WGS) entry which is preliminary data.</text>
</comment>
<dbReference type="EMBL" id="CATQJL010000112">
    <property type="protein sequence ID" value="CAJ0595905.1"/>
    <property type="molecule type" value="Genomic_DNA"/>
</dbReference>
<protein>
    <submittedName>
        <fullName evidence="2">Uncharacterized protein</fullName>
    </submittedName>
</protein>
<dbReference type="AlphaFoldDB" id="A0AA36GPP3"/>
<feature type="compositionally biased region" description="Pro residues" evidence="1">
    <location>
        <begin position="29"/>
        <end position="40"/>
    </location>
</feature>
<feature type="compositionally biased region" description="Basic residues" evidence="1">
    <location>
        <begin position="7"/>
        <end position="18"/>
    </location>
</feature>
<name>A0AA36GPP3_CYLNA</name>
<organism evidence="2 3">
    <name type="scientific">Cylicocyclus nassatus</name>
    <name type="common">Nematode worm</name>
    <dbReference type="NCBI Taxonomy" id="53992"/>
    <lineage>
        <taxon>Eukaryota</taxon>
        <taxon>Metazoa</taxon>
        <taxon>Ecdysozoa</taxon>
        <taxon>Nematoda</taxon>
        <taxon>Chromadorea</taxon>
        <taxon>Rhabditida</taxon>
        <taxon>Rhabditina</taxon>
        <taxon>Rhabditomorpha</taxon>
        <taxon>Strongyloidea</taxon>
        <taxon>Strongylidae</taxon>
        <taxon>Cylicocyclus</taxon>
    </lineage>
</organism>
<evidence type="ECO:0000313" key="3">
    <source>
        <dbReference type="Proteomes" id="UP001176961"/>
    </source>
</evidence>
<evidence type="ECO:0000256" key="1">
    <source>
        <dbReference type="SAM" id="MobiDB-lite"/>
    </source>
</evidence>
<feature type="compositionally biased region" description="Low complexity" evidence="1">
    <location>
        <begin position="19"/>
        <end position="28"/>
    </location>
</feature>
<reference evidence="2" key="1">
    <citation type="submission" date="2023-07" db="EMBL/GenBank/DDBJ databases">
        <authorList>
            <consortium name="CYATHOMIX"/>
        </authorList>
    </citation>
    <scope>NUCLEOTIDE SEQUENCE</scope>
    <source>
        <strain evidence="2">N/A</strain>
    </source>
</reference>
<feature type="region of interest" description="Disordered" evidence="1">
    <location>
        <begin position="1"/>
        <end position="71"/>
    </location>
</feature>
<gene>
    <name evidence="2" type="ORF">CYNAS_LOCUS7888</name>
</gene>
<accession>A0AA36GPP3</accession>
<evidence type="ECO:0000313" key="2">
    <source>
        <dbReference type="EMBL" id="CAJ0595905.1"/>
    </source>
</evidence>